<gene>
    <name evidence="2" type="ORF">K1718_23235</name>
</gene>
<protein>
    <submittedName>
        <fullName evidence="2">DUF1127 domain-containing protein</fullName>
    </submittedName>
</protein>
<feature type="domain" description="YjiS-like" evidence="1">
    <location>
        <begin position="17"/>
        <end position="52"/>
    </location>
</feature>
<accession>A0ABY8F4Q9</accession>
<dbReference type="Proteomes" id="UP001209803">
    <property type="component" value="Chromosome"/>
</dbReference>
<evidence type="ECO:0000313" key="2">
    <source>
        <dbReference type="EMBL" id="WFE89042.1"/>
    </source>
</evidence>
<name>A0ABY8F4Q9_9HYPH</name>
<organism evidence="2 3">
    <name type="scientific">Roseibium porphyridii</name>
    <dbReference type="NCBI Taxonomy" id="2866279"/>
    <lineage>
        <taxon>Bacteria</taxon>
        <taxon>Pseudomonadati</taxon>
        <taxon>Pseudomonadota</taxon>
        <taxon>Alphaproteobacteria</taxon>
        <taxon>Hyphomicrobiales</taxon>
        <taxon>Stappiaceae</taxon>
        <taxon>Roseibium</taxon>
    </lineage>
</organism>
<dbReference type="InterPro" id="IPR009506">
    <property type="entry name" value="YjiS-like"/>
</dbReference>
<dbReference type="RefSeq" id="WP_152503197.1">
    <property type="nucleotide sequence ID" value="NZ_CP120863.1"/>
</dbReference>
<evidence type="ECO:0000313" key="3">
    <source>
        <dbReference type="Proteomes" id="UP001209803"/>
    </source>
</evidence>
<proteinExistence type="predicted"/>
<reference evidence="2 3" key="1">
    <citation type="submission" date="2023-03" db="EMBL/GenBank/DDBJ databases">
        <title>Roseibium porphyridii sp. nov. and Roseibium rhodosorbium sp. nov. isolated from marine algae, Porphyridium cruentum and Rhodosorus marinus, respectively.</title>
        <authorList>
            <person name="Lee M.W."/>
            <person name="Choi B.J."/>
            <person name="Lee J.K."/>
            <person name="Choi D.G."/>
            <person name="Baek J.H."/>
            <person name="Bayburt H."/>
            <person name="Kim J.M."/>
            <person name="Han D.M."/>
            <person name="Kim K.H."/>
            <person name="Jeon C.O."/>
        </authorList>
    </citation>
    <scope>NUCLEOTIDE SEQUENCE [LARGE SCALE GENOMIC DNA]</scope>
    <source>
        <strain evidence="2 3">KMA01</strain>
    </source>
</reference>
<dbReference type="Pfam" id="PF06568">
    <property type="entry name" value="YjiS-like"/>
    <property type="match status" value="1"/>
</dbReference>
<keyword evidence="3" id="KW-1185">Reference proteome</keyword>
<sequence>MTHTANHPLFALFGQMVARAWRVSKHRRQFAELKDWSDEQLKDIGLTRSDVRRGLARPFYSDPTSLLNGSAELDRTLTMKAANAQHTVPSLKVVDGSAAARDPLAA</sequence>
<dbReference type="EMBL" id="CP120863">
    <property type="protein sequence ID" value="WFE89042.1"/>
    <property type="molecule type" value="Genomic_DNA"/>
</dbReference>
<evidence type="ECO:0000259" key="1">
    <source>
        <dbReference type="Pfam" id="PF06568"/>
    </source>
</evidence>